<dbReference type="EMBL" id="JAUCEY010000008">
    <property type="protein sequence ID" value="MDM5454252.1"/>
    <property type="molecule type" value="Genomic_DNA"/>
</dbReference>
<organism evidence="2 3">
    <name type="scientific">Peribacillus simplex</name>
    <dbReference type="NCBI Taxonomy" id="1478"/>
    <lineage>
        <taxon>Bacteria</taxon>
        <taxon>Bacillati</taxon>
        <taxon>Bacillota</taxon>
        <taxon>Bacilli</taxon>
        <taxon>Bacillales</taxon>
        <taxon>Bacillaceae</taxon>
        <taxon>Peribacillus</taxon>
    </lineage>
</organism>
<reference evidence="2" key="1">
    <citation type="submission" date="2023-06" db="EMBL/GenBank/DDBJ databases">
        <title>Comparative genomics of Bacillaceae isolates and their secondary metabolite potential.</title>
        <authorList>
            <person name="Song L."/>
            <person name="Nielsen L.J."/>
            <person name="Mohite O."/>
            <person name="Xu X."/>
            <person name="Weber T."/>
            <person name="Kovacs A.T."/>
        </authorList>
    </citation>
    <scope>NUCLEOTIDE SEQUENCE</scope>
    <source>
        <strain evidence="2">D8_B_37</strain>
    </source>
</reference>
<evidence type="ECO:0000313" key="2">
    <source>
        <dbReference type="EMBL" id="MDM5454252.1"/>
    </source>
</evidence>
<dbReference type="AlphaFoldDB" id="A0AAW7IJP7"/>
<dbReference type="Proteomes" id="UP001234602">
    <property type="component" value="Unassembled WGS sequence"/>
</dbReference>
<keyword evidence="1" id="KW-0472">Membrane</keyword>
<keyword evidence="1" id="KW-0812">Transmembrane</keyword>
<sequence length="90" mass="9530">MSILFYHNIEAVLSARNQRLIALLISAFAIGSTEFVIMGILPDVANVFDCYLSEKGLLVTGSAPGVVIGGQIIIAVPDVCQVNRCCSVSC</sequence>
<name>A0AAW7IJP7_9BACI</name>
<proteinExistence type="predicted"/>
<accession>A0AAW7IJP7</accession>
<evidence type="ECO:0000256" key="1">
    <source>
        <dbReference type="SAM" id="Phobius"/>
    </source>
</evidence>
<evidence type="ECO:0000313" key="3">
    <source>
        <dbReference type="Proteomes" id="UP001234602"/>
    </source>
</evidence>
<protein>
    <submittedName>
        <fullName evidence="2">MFS transporter</fullName>
    </submittedName>
</protein>
<feature type="transmembrane region" description="Helical" evidence="1">
    <location>
        <begin position="20"/>
        <end position="41"/>
    </location>
</feature>
<gene>
    <name evidence="2" type="ORF">QUF89_19170</name>
</gene>
<comment type="caution">
    <text evidence="2">The sequence shown here is derived from an EMBL/GenBank/DDBJ whole genome shotgun (WGS) entry which is preliminary data.</text>
</comment>
<keyword evidence="1" id="KW-1133">Transmembrane helix</keyword>